<proteinExistence type="predicted"/>
<evidence type="ECO:0000313" key="3">
    <source>
        <dbReference type="Proteomes" id="UP001237207"/>
    </source>
</evidence>
<protein>
    <submittedName>
        <fullName evidence="2">Nucleotidyltransferase with HDIG domain</fullName>
    </submittedName>
</protein>
<dbReference type="InterPro" id="IPR037522">
    <property type="entry name" value="HD_GYP_dom"/>
</dbReference>
<dbReference type="PANTHER" id="PTHR43155:SF2">
    <property type="entry name" value="CYCLIC DI-GMP PHOSPHODIESTERASE PA4108"/>
    <property type="match status" value="1"/>
</dbReference>
<comment type="caution">
    <text evidence="2">The sequence shown here is derived from an EMBL/GenBank/DDBJ whole genome shotgun (WGS) entry which is preliminary data.</text>
</comment>
<feature type="domain" description="HD-GYP" evidence="1">
    <location>
        <begin position="113"/>
        <end position="310"/>
    </location>
</feature>
<dbReference type="InterPro" id="IPR003607">
    <property type="entry name" value="HD/PDEase_dom"/>
</dbReference>
<dbReference type="PROSITE" id="PS51832">
    <property type="entry name" value="HD_GYP"/>
    <property type="match status" value="1"/>
</dbReference>
<reference evidence="2" key="1">
    <citation type="submission" date="2023-07" db="EMBL/GenBank/DDBJ databases">
        <title>Genomic Encyclopedia of Type Strains, Phase IV (KMG-IV): sequencing the most valuable type-strain genomes for metagenomic binning, comparative biology and taxonomic classification.</title>
        <authorList>
            <person name="Goeker M."/>
        </authorList>
    </citation>
    <scope>NUCLEOTIDE SEQUENCE</scope>
    <source>
        <strain evidence="2">DSM 23947</strain>
    </source>
</reference>
<dbReference type="PANTHER" id="PTHR43155">
    <property type="entry name" value="CYCLIC DI-GMP PHOSPHODIESTERASE PA4108-RELATED"/>
    <property type="match status" value="1"/>
</dbReference>
<gene>
    <name evidence="2" type="ORF">J2S13_001595</name>
</gene>
<dbReference type="RefSeq" id="WP_307257191.1">
    <property type="nucleotide sequence ID" value="NZ_JAUSUC010000016.1"/>
</dbReference>
<dbReference type="Pfam" id="PF13487">
    <property type="entry name" value="HD_5"/>
    <property type="match status" value="1"/>
</dbReference>
<dbReference type="Proteomes" id="UP001237207">
    <property type="component" value="Unassembled WGS sequence"/>
</dbReference>
<dbReference type="Gene3D" id="1.10.3210.10">
    <property type="entry name" value="Hypothetical protein af1432"/>
    <property type="match status" value="1"/>
</dbReference>
<accession>A0AAJ1T5Q1</accession>
<dbReference type="SUPFAM" id="SSF109604">
    <property type="entry name" value="HD-domain/PDEase-like"/>
    <property type="match status" value="1"/>
</dbReference>
<dbReference type="CDD" id="cd00077">
    <property type="entry name" value="HDc"/>
    <property type="match status" value="1"/>
</dbReference>
<dbReference type="SMART" id="SM00471">
    <property type="entry name" value="HDc"/>
    <property type="match status" value="1"/>
</dbReference>
<organism evidence="2 3">
    <name type="scientific">Oikeobacillus pervagus</name>
    <dbReference type="NCBI Taxonomy" id="1325931"/>
    <lineage>
        <taxon>Bacteria</taxon>
        <taxon>Bacillati</taxon>
        <taxon>Bacillota</taxon>
        <taxon>Bacilli</taxon>
        <taxon>Bacillales</taxon>
        <taxon>Bacillaceae</taxon>
        <taxon>Oikeobacillus</taxon>
    </lineage>
</organism>
<name>A0AAJ1T5Q1_9BACI</name>
<dbReference type="AlphaFoldDB" id="A0AAJ1T5Q1"/>
<evidence type="ECO:0000313" key="2">
    <source>
        <dbReference type="EMBL" id="MDQ0215195.1"/>
    </source>
</evidence>
<dbReference type="EMBL" id="JAUSUC010000016">
    <property type="protein sequence ID" value="MDQ0215195.1"/>
    <property type="molecule type" value="Genomic_DNA"/>
</dbReference>
<dbReference type="NCBIfam" id="TIGR00277">
    <property type="entry name" value="HDIG"/>
    <property type="match status" value="1"/>
</dbReference>
<evidence type="ECO:0000259" key="1">
    <source>
        <dbReference type="PROSITE" id="PS51832"/>
    </source>
</evidence>
<keyword evidence="3" id="KW-1185">Reference proteome</keyword>
<sequence>MRLKSVESLQEDEVLAKPIYNEKGRILIKKEVPLKKYMIERLKTLGVSFVYIHDPNTNDVVVRQVLSDETRQEAIKVIKDTFELVQNDLDLSNKFIFDKIGRRFSTVVRNILQEIRGNHEAISLLSELFSYDQYIFTHSLNVTIYSLALAVELNQFNQKQLEEIGLGAMLHDIGKVFIPKPILMKPGGLTDEEYAIIQQHTVQGFELLRKESTIPLVAAHCAFQHHERLNGSGYPRGLKGDEIHIYARIMAVADVYDAVTSNRVYRKALLPHDAFEILFAGVGKLFEKEMVESFRRAIIVYPNGLSVHLNDGRKGIVVSQSKGFSDRPVVRILEEDKHELLMPYEVDMSKDFSILIDETDITLIGKKADGNNDQQ</sequence>
<dbReference type="InterPro" id="IPR006675">
    <property type="entry name" value="HDIG_dom"/>
</dbReference>